<sequence>MGRATNKLSVKFVERNDLEPGLYGDGNGLYLQVSNRNTKAWVFRFMINRVPRKMGLGEVSKVKLADARKKANAAHLLVVDGIDPIAERDARKAALAVERAKAMSFEECAKSYIEAHQSGWKSPKHAAQFESTLKTYAYPIIGKLPVGSIDDAHVMKILQPIWNTKTETASRVRGRIEKVLDRAKALKLRTGENPARWTGHLDQLLPAKSQVKPVRHHPALPYRELPKFMAKLRARDGISARALEYTILTAARTQDTIGATLPELDRKECTWTVPKERVKGKKGARKRDHVVPLSDAAFAVLEALPTVEGNRFLFPGGNEGEGLSNMAMAEVLKEMGYEGSEATVHGFRSTFKDWCSEQTAYPNEMSEMALAHTVSDKVEAAYRRGDMREKRRRLMDDWAAFCAGKAVGGDNVVAIGGRK</sequence>
<dbReference type="PANTHER" id="PTHR30629:SF2">
    <property type="entry name" value="PROPHAGE INTEGRASE INTS-RELATED"/>
    <property type="match status" value="1"/>
</dbReference>
<protein>
    <submittedName>
        <fullName evidence="7">Site-specific integrase</fullName>
    </submittedName>
</protein>
<comment type="similarity">
    <text evidence="1">Belongs to the 'phage' integrase family.</text>
</comment>
<dbReference type="InterPro" id="IPR025166">
    <property type="entry name" value="Integrase_DNA_bind_dom"/>
</dbReference>
<dbReference type="PROSITE" id="PS51900">
    <property type="entry name" value="CB"/>
    <property type="match status" value="1"/>
</dbReference>
<dbReference type="SUPFAM" id="SSF56349">
    <property type="entry name" value="DNA breaking-rejoining enzymes"/>
    <property type="match status" value="1"/>
</dbReference>
<dbReference type="AlphaFoldDB" id="A0A4Q0Q806"/>
<dbReference type="InterPro" id="IPR044068">
    <property type="entry name" value="CB"/>
</dbReference>
<dbReference type="InterPro" id="IPR010998">
    <property type="entry name" value="Integrase_recombinase_N"/>
</dbReference>
<feature type="domain" description="Core-binding (CB)" evidence="6">
    <location>
        <begin position="103"/>
        <end position="184"/>
    </location>
</feature>
<dbReference type="PANTHER" id="PTHR30629">
    <property type="entry name" value="PROPHAGE INTEGRASE"/>
    <property type="match status" value="1"/>
</dbReference>
<name>A0A4Q0Q806_9BRAD</name>
<evidence type="ECO:0000256" key="2">
    <source>
        <dbReference type="ARBA" id="ARBA00022908"/>
    </source>
</evidence>
<evidence type="ECO:0000256" key="3">
    <source>
        <dbReference type="ARBA" id="ARBA00023125"/>
    </source>
</evidence>
<evidence type="ECO:0000259" key="6">
    <source>
        <dbReference type="PROSITE" id="PS51900"/>
    </source>
</evidence>
<keyword evidence="4" id="KW-0233">DNA recombination</keyword>
<dbReference type="Pfam" id="PF13356">
    <property type="entry name" value="Arm-DNA-bind_3"/>
    <property type="match status" value="1"/>
</dbReference>
<proteinExistence type="inferred from homology"/>
<dbReference type="GO" id="GO:0015074">
    <property type="term" value="P:DNA integration"/>
    <property type="evidence" value="ECO:0007669"/>
    <property type="project" value="UniProtKB-KW"/>
</dbReference>
<dbReference type="InterPro" id="IPR053876">
    <property type="entry name" value="Phage_int_M"/>
</dbReference>
<dbReference type="CDD" id="cd00801">
    <property type="entry name" value="INT_P4_C"/>
    <property type="match status" value="1"/>
</dbReference>
<dbReference type="EMBL" id="RKMK01000059">
    <property type="protein sequence ID" value="RXG85355.1"/>
    <property type="molecule type" value="Genomic_DNA"/>
</dbReference>
<dbReference type="Gene3D" id="3.30.160.390">
    <property type="entry name" value="Integrase, DNA-binding domain"/>
    <property type="match status" value="1"/>
</dbReference>
<dbReference type="InterPro" id="IPR013762">
    <property type="entry name" value="Integrase-like_cat_sf"/>
</dbReference>
<comment type="caution">
    <text evidence="7">The sequence shown here is derived from an EMBL/GenBank/DDBJ whole genome shotgun (WGS) entry which is preliminary data.</text>
</comment>
<keyword evidence="2" id="KW-0229">DNA integration</keyword>
<dbReference type="GO" id="GO:0003677">
    <property type="term" value="F:DNA binding"/>
    <property type="evidence" value="ECO:0007669"/>
    <property type="project" value="UniProtKB-UniRule"/>
</dbReference>
<dbReference type="InterPro" id="IPR002104">
    <property type="entry name" value="Integrase_catalytic"/>
</dbReference>
<evidence type="ECO:0000313" key="8">
    <source>
        <dbReference type="Proteomes" id="UP000290174"/>
    </source>
</evidence>
<dbReference type="GO" id="GO:0006310">
    <property type="term" value="P:DNA recombination"/>
    <property type="evidence" value="ECO:0007669"/>
    <property type="project" value="UniProtKB-KW"/>
</dbReference>
<evidence type="ECO:0000256" key="1">
    <source>
        <dbReference type="ARBA" id="ARBA00008857"/>
    </source>
</evidence>
<dbReference type="Gene3D" id="1.10.150.130">
    <property type="match status" value="1"/>
</dbReference>
<evidence type="ECO:0000256" key="4">
    <source>
        <dbReference type="ARBA" id="ARBA00023172"/>
    </source>
</evidence>
<dbReference type="InterPro" id="IPR011010">
    <property type="entry name" value="DNA_brk_join_enz"/>
</dbReference>
<accession>A0A4Q0Q806</accession>
<dbReference type="InterPro" id="IPR050808">
    <property type="entry name" value="Phage_Integrase"/>
</dbReference>
<organism evidence="7 8">
    <name type="scientific">Bradyrhizobium zhanjiangense</name>
    <dbReference type="NCBI Taxonomy" id="1325107"/>
    <lineage>
        <taxon>Bacteria</taxon>
        <taxon>Pseudomonadati</taxon>
        <taxon>Pseudomonadota</taxon>
        <taxon>Alphaproteobacteria</taxon>
        <taxon>Hyphomicrobiales</taxon>
        <taxon>Nitrobacteraceae</taxon>
        <taxon>Bradyrhizobium</taxon>
    </lineage>
</organism>
<dbReference type="Pfam" id="PF00589">
    <property type="entry name" value="Phage_integrase"/>
    <property type="match status" value="1"/>
</dbReference>
<keyword evidence="3 5" id="KW-0238">DNA-binding</keyword>
<evidence type="ECO:0000256" key="5">
    <source>
        <dbReference type="PROSITE-ProRule" id="PRU01248"/>
    </source>
</evidence>
<evidence type="ECO:0000313" key="7">
    <source>
        <dbReference type="EMBL" id="RXG85355.1"/>
    </source>
</evidence>
<dbReference type="RefSeq" id="WP_128957056.1">
    <property type="nucleotide sequence ID" value="NZ_RKMK01000059.1"/>
</dbReference>
<dbReference type="Pfam" id="PF22022">
    <property type="entry name" value="Phage_int_M"/>
    <property type="match status" value="1"/>
</dbReference>
<gene>
    <name evidence="7" type="ORF">EAS61_36505</name>
</gene>
<reference evidence="7 8" key="1">
    <citation type="submission" date="2018-11" db="EMBL/GenBank/DDBJ databases">
        <title>Bradyrhizobium sp. nov., isolated from effective nodules of peanut in China.</title>
        <authorList>
            <person name="Li Y."/>
        </authorList>
    </citation>
    <scope>NUCLEOTIDE SEQUENCE [LARGE SCALE GENOMIC DNA]</scope>
    <source>
        <strain evidence="7 8">CCBAU 51770</strain>
    </source>
</reference>
<dbReference type="Gene3D" id="1.10.443.10">
    <property type="entry name" value="Intergrase catalytic core"/>
    <property type="match status" value="1"/>
</dbReference>
<dbReference type="Proteomes" id="UP000290174">
    <property type="component" value="Unassembled WGS sequence"/>
</dbReference>
<dbReference type="InterPro" id="IPR038488">
    <property type="entry name" value="Integrase_DNA-bd_sf"/>
</dbReference>